<accession>A0A108TBU6</accession>
<keyword evidence="7" id="KW-1185">Reference proteome</keyword>
<gene>
    <name evidence="2" type="ORF">AA415_00411</name>
    <name evidence="5" type="ORF">DWV77_11790</name>
    <name evidence="4" type="ORF">DWY58_04590</name>
    <name evidence="6" type="ORF">DWZ78_10465</name>
    <name evidence="3" type="ORF">DXC34_03745</name>
    <name evidence="1" type="ORF">F9950_16665</name>
</gene>
<evidence type="ECO:0000313" key="10">
    <source>
        <dbReference type="Proteomes" id="UP000284604"/>
    </source>
</evidence>
<name>A0A108TBU6_BACSE</name>
<proteinExistence type="predicted"/>
<evidence type="ECO:0000313" key="6">
    <source>
        <dbReference type="EMBL" id="RHM18023.1"/>
    </source>
</evidence>
<dbReference type="Proteomes" id="UP000431177">
    <property type="component" value="Unassembled WGS sequence"/>
</dbReference>
<dbReference type="STRING" id="46506.AA415_00411"/>
<organism evidence="2 7">
    <name type="scientific">Bacteroides stercoris</name>
    <dbReference type="NCBI Taxonomy" id="46506"/>
    <lineage>
        <taxon>Bacteria</taxon>
        <taxon>Pseudomonadati</taxon>
        <taxon>Bacteroidota</taxon>
        <taxon>Bacteroidia</taxon>
        <taxon>Bacteroidales</taxon>
        <taxon>Bacteroidaceae</taxon>
        <taxon>Bacteroides</taxon>
    </lineage>
</organism>
<evidence type="ECO:0000313" key="1">
    <source>
        <dbReference type="EMBL" id="KAB5324453.1"/>
    </source>
</evidence>
<sequence length="53" mass="6341">MQHYRLATNHPEFSEFLEKEMKQLKITKDQLREACHISPTHFNNIKKGSIIMK</sequence>
<reference evidence="2 7" key="1">
    <citation type="journal article" date="2016" name="BMC Genomics">
        <title>Type VI secretion systems of human gut Bacteroidales segregate into three genetic architectures, two of which are contained on mobile genetic elements.</title>
        <authorList>
            <person name="Coyne M.J."/>
            <person name="Roelofs K.G."/>
            <person name="Comstock L.E."/>
        </authorList>
    </citation>
    <scope>NUCLEOTIDE SEQUENCE [LARGE SCALE GENOMIC DNA]</scope>
    <source>
        <strain evidence="2 7">CL09T03C01</strain>
    </source>
</reference>
<protein>
    <submittedName>
        <fullName evidence="1">XRE family transcriptional regulator</fullName>
    </submittedName>
</protein>
<dbReference type="Proteomes" id="UP000261223">
    <property type="component" value="Unassembled WGS sequence"/>
</dbReference>
<dbReference type="EMBL" id="WCLA01000051">
    <property type="protein sequence ID" value="KAB5324453.1"/>
    <property type="molecule type" value="Genomic_DNA"/>
</dbReference>
<evidence type="ECO:0000313" key="9">
    <source>
        <dbReference type="Proteomes" id="UP000284161"/>
    </source>
</evidence>
<evidence type="ECO:0000313" key="5">
    <source>
        <dbReference type="EMBL" id="RGW33221.1"/>
    </source>
</evidence>
<reference evidence="2" key="2">
    <citation type="submission" date="2016-01" db="EMBL/GenBank/DDBJ databases">
        <authorList>
            <person name="McClelland M."/>
            <person name="Jain A."/>
            <person name="Saraogi P."/>
            <person name="Mendelson R."/>
            <person name="Westerman R."/>
            <person name="SanMiguel P."/>
            <person name="Csonka L."/>
        </authorList>
    </citation>
    <scope>NUCLEOTIDE SEQUENCE</scope>
    <source>
        <strain evidence="2">CL09T03C01</strain>
    </source>
</reference>
<dbReference type="Proteomes" id="UP000284604">
    <property type="component" value="Unassembled WGS sequence"/>
</dbReference>
<dbReference type="EMBL" id="LRGC01000002">
    <property type="protein sequence ID" value="KWR56956.1"/>
    <property type="molecule type" value="Genomic_DNA"/>
</dbReference>
<reference evidence="1 12" key="4">
    <citation type="journal article" date="2019" name="Nat. Med.">
        <title>A library of human gut bacterial isolates paired with longitudinal multiomics data enables mechanistic microbiome research.</title>
        <authorList>
            <person name="Poyet M."/>
            <person name="Groussin M."/>
            <person name="Gibbons S.M."/>
            <person name="Avila-Pacheco J."/>
            <person name="Jiang X."/>
            <person name="Kearney S.M."/>
            <person name="Perrotta A.R."/>
            <person name="Berdy B."/>
            <person name="Zhao S."/>
            <person name="Lieberman T.D."/>
            <person name="Swanson P.K."/>
            <person name="Smith M."/>
            <person name="Roesemann S."/>
            <person name="Alexander J.E."/>
            <person name="Rich S.A."/>
            <person name="Livny J."/>
            <person name="Vlamakis H."/>
            <person name="Clish C."/>
            <person name="Bullock K."/>
            <person name="Deik A."/>
            <person name="Scott J."/>
            <person name="Pierce K.A."/>
            <person name="Xavier R.J."/>
            <person name="Alm E.J."/>
        </authorList>
    </citation>
    <scope>NUCLEOTIDE SEQUENCE [LARGE SCALE GENOMIC DNA]</scope>
    <source>
        <strain evidence="1 12">BIOML-A2</strain>
    </source>
</reference>
<evidence type="ECO:0000313" key="7">
    <source>
        <dbReference type="Proteomes" id="UP000056419"/>
    </source>
</evidence>
<dbReference type="EMBL" id="QSAF01000013">
    <property type="protein sequence ID" value="RGW33221.1"/>
    <property type="molecule type" value="Genomic_DNA"/>
</dbReference>
<dbReference type="Proteomes" id="UP000285150">
    <property type="component" value="Unassembled WGS sequence"/>
</dbReference>
<evidence type="ECO:0000313" key="4">
    <source>
        <dbReference type="EMBL" id="RGR29302.1"/>
    </source>
</evidence>
<dbReference type="EMBL" id="QRPN01000009">
    <property type="protein sequence ID" value="RHM18023.1"/>
    <property type="molecule type" value="Genomic_DNA"/>
</dbReference>
<dbReference type="PATRIC" id="fig|46506.5.peg.445"/>
<evidence type="ECO:0000313" key="2">
    <source>
        <dbReference type="EMBL" id="KWR56956.1"/>
    </source>
</evidence>
<dbReference type="Proteomes" id="UP000284161">
    <property type="component" value="Unassembled WGS sequence"/>
</dbReference>
<evidence type="ECO:0000313" key="8">
    <source>
        <dbReference type="Proteomes" id="UP000261223"/>
    </source>
</evidence>
<evidence type="ECO:0000313" key="12">
    <source>
        <dbReference type="Proteomes" id="UP000431177"/>
    </source>
</evidence>
<dbReference type="Proteomes" id="UP000056419">
    <property type="component" value="Unassembled WGS sequence"/>
</dbReference>
<comment type="caution">
    <text evidence="2">The sequence shown here is derived from an EMBL/GenBank/DDBJ whole genome shotgun (WGS) entry which is preliminary data.</text>
</comment>
<dbReference type="AlphaFoldDB" id="A0A108TBU6"/>
<evidence type="ECO:0000313" key="3">
    <source>
        <dbReference type="EMBL" id="RGM14988.1"/>
    </source>
</evidence>
<reference evidence="8 9" key="3">
    <citation type="submission" date="2018-08" db="EMBL/GenBank/DDBJ databases">
        <title>A genome reference for cultivated species of the human gut microbiota.</title>
        <authorList>
            <person name="Zou Y."/>
            <person name="Xue W."/>
            <person name="Luo G."/>
        </authorList>
    </citation>
    <scope>NUCLEOTIDE SEQUENCE [LARGE SCALE GENOMIC DNA]</scope>
    <source>
        <strain evidence="5 11">AF12-7</strain>
        <strain evidence="4 9">AF25-6</strain>
        <strain evidence="6 10">AF35-20</strain>
        <strain evidence="3 8">TF03-6</strain>
    </source>
</reference>
<evidence type="ECO:0000313" key="11">
    <source>
        <dbReference type="Proteomes" id="UP000285150"/>
    </source>
</evidence>
<dbReference type="RefSeq" id="WP_117741200.1">
    <property type="nucleotide sequence ID" value="NZ_JAHMFJ010000107.1"/>
</dbReference>
<dbReference type="EMBL" id="QRUB01000002">
    <property type="protein sequence ID" value="RGR29302.1"/>
    <property type="molecule type" value="Genomic_DNA"/>
</dbReference>
<dbReference type="EMBL" id="QSSV01000004">
    <property type="protein sequence ID" value="RGM14988.1"/>
    <property type="molecule type" value="Genomic_DNA"/>
</dbReference>